<keyword evidence="1" id="KW-1133">Transmembrane helix</keyword>
<evidence type="ECO:0000313" key="2">
    <source>
        <dbReference type="EMBL" id="ADI18403.1"/>
    </source>
</evidence>
<reference evidence="2" key="1">
    <citation type="journal article" date="2011" name="Environ. Microbiol.">
        <title>Time-series analyses of Monterey Bay coastal microbial picoplankton using a 'genome proxy' microarray.</title>
        <authorList>
            <person name="Rich V.I."/>
            <person name="Pham V.D."/>
            <person name="Eppley J."/>
            <person name="Shi Y."/>
            <person name="DeLong E.F."/>
        </authorList>
    </citation>
    <scope>NUCLEOTIDE SEQUENCE</scope>
</reference>
<proteinExistence type="predicted"/>
<keyword evidence="1" id="KW-0472">Membrane</keyword>
<organism evidence="2">
    <name type="scientific">uncultured delta proteobacterium HF4000_08N17</name>
    <dbReference type="NCBI Taxonomy" id="710836"/>
    <lineage>
        <taxon>Bacteria</taxon>
        <taxon>Deltaproteobacteria</taxon>
        <taxon>environmental samples</taxon>
    </lineage>
</organism>
<protein>
    <recommendedName>
        <fullName evidence="3">FecR protein domain-containing protein</fullName>
    </recommendedName>
</protein>
<name>E0XVG2_9DELT</name>
<evidence type="ECO:0000256" key="1">
    <source>
        <dbReference type="SAM" id="Phobius"/>
    </source>
</evidence>
<evidence type="ECO:0008006" key="3">
    <source>
        <dbReference type="Google" id="ProtNLM"/>
    </source>
</evidence>
<feature type="transmembrane region" description="Helical" evidence="1">
    <location>
        <begin position="72"/>
        <end position="89"/>
    </location>
</feature>
<dbReference type="AlphaFoldDB" id="E0XVG2"/>
<dbReference type="EMBL" id="GU474888">
    <property type="protein sequence ID" value="ADI18403.1"/>
    <property type="molecule type" value="Genomic_DNA"/>
</dbReference>
<accession>E0XVG2</accession>
<sequence>MRTRLQIKEIILQSDTLQVKSPLSCKTNRLMLYIGFSRNNRQETYQRSLLNLKGTMNIDSFENWNQCNRRELLTFISFFGVMGTIAFLLNGCRLSTGIRQITGEVLINEQRISPEQLEGPDGVLVPSDASISTGSAGSAVFVIGRDAFLIRGNSRLELKPNLLNGKQNEISGFDLRSGAILSVFVRKKRTLRTLTAVIGIRGTGVYLETDSKKTYVCTCYGTSHLQVKDVPEINETVTTLHHDQPRFIYSGEKRIVPAPVINHSDQELILLERLVGRVPPFVKQEKKNDGGKY</sequence>
<keyword evidence="1" id="KW-0812">Transmembrane</keyword>